<gene>
    <name evidence="19" type="ORF">RZS28_08670</name>
</gene>
<evidence type="ECO:0000313" key="19">
    <source>
        <dbReference type="EMBL" id="WOJ91309.1"/>
    </source>
</evidence>
<keyword evidence="8" id="KW-0288">FMN</keyword>
<accession>A0ABZ0HY27</accession>
<reference evidence="19 20" key="1">
    <citation type="submission" date="2023-10" db="EMBL/GenBank/DDBJ databases">
        <title>Novel methanotroph of the genus Methylocapsa from a subarctic wetland.</title>
        <authorList>
            <person name="Belova S.E."/>
            <person name="Oshkin I.Y."/>
            <person name="Miroshnikov K."/>
            <person name="Dedysh S.N."/>
        </authorList>
    </citation>
    <scope>NUCLEOTIDE SEQUENCE [LARGE SCALE GENOMIC DNA]</scope>
    <source>
        <strain evidence="19 20">RX1</strain>
    </source>
</reference>
<dbReference type="CDD" id="cd12914">
    <property type="entry name" value="PDC1_DGC_like"/>
    <property type="match status" value="1"/>
</dbReference>
<evidence type="ECO:0000256" key="11">
    <source>
        <dbReference type="ARBA" id="ARBA00022741"/>
    </source>
</evidence>
<evidence type="ECO:0000256" key="16">
    <source>
        <dbReference type="ARBA" id="ARBA00023170"/>
    </source>
</evidence>
<keyword evidence="10" id="KW-0677">Repeat</keyword>
<dbReference type="InterPro" id="IPR011102">
    <property type="entry name" value="Sig_transdc_His_kinase_HWE"/>
</dbReference>
<dbReference type="PANTHER" id="PTHR41523">
    <property type="entry name" value="TWO-COMPONENT SYSTEM SENSOR PROTEIN"/>
    <property type="match status" value="1"/>
</dbReference>
<dbReference type="PROSITE" id="PS50113">
    <property type="entry name" value="PAC"/>
    <property type="match status" value="1"/>
</dbReference>
<dbReference type="SUPFAM" id="SSF55785">
    <property type="entry name" value="PYP-like sensor domain (PAS domain)"/>
    <property type="match status" value="1"/>
</dbReference>
<dbReference type="InterPro" id="IPR000014">
    <property type="entry name" value="PAS"/>
</dbReference>
<protein>
    <recommendedName>
        <fullName evidence="3">Blue-light-activated histidine kinase</fullName>
        <ecNumber evidence="2">2.7.13.3</ecNumber>
    </recommendedName>
</protein>
<dbReference type="InterPro" id="IPR013655">
    <property type="entry name" value="PAS_fold_3"/>
</dbReference>
<dbReference type="SMART" id="SM00911">
    <property type="entry name" value="HWE_HK"/>
    <property type="match status" value="1"/>
</dbReference>
<evidence type="ECO:0000256" key="3">
    <source>
        <dbReference type="ARBA" id="ARBA00021740"/>
    </source>
</evidence>
<evidence type="ECO:0000256" key="6">
    <source>
        <dbReference type="ARBA" id="ARBA00022606"/>
    </source>
</evidence>
<evidence type="ECO:0000256" key="10">
    <source>
        <dbReference type="ARBA" id="ARBA00022737"/>
    </source>
</evidence>
<dbReference type="InterPro" id="IPR001610">
    <property type="entry name" value="PAC"/>
</dbReference>
<keyword evidence="16" id="KW-0675">Receptor</keyword>
<evidence type="ECO:0000256" key="12">
    <source>
        <dbReference type="ARBA" id="ARBA00022777"/>
    </source>
</evidence>
<evidence type="ECO:0000256" key="5">
    <source>
        <dbReference type="ARBA" id="ARBA00022553"/>
    </source>
</evidence>
<sequence>MNHRIASLIGRLRPLGFLFWGSLIAPLVAAASFSWVLSQRSSAEIISEAEQTAAIVREHALRVFDAQESAMIAIDLRLGTMSWDEIRQSDSIREFLDGLMQSSPQMAAILLVDPNGEIAAARDNSKWAPSLLLKEDYAQVLRAPARLYLSPALDSKNGAELGFVLGRRRSNRSGAFDGAILIATRASYFEDFWSALSVSPSDVISIIRDDGALLARYSGVRATSAAIPQNSPFFELSSKKSEGLYQVRSSSDGGDRLYAFSKLGPFPAYVRIGVDLYAAFAPWRAQTAVLIAIAIGASLAFSSLTRIAQGREERLSAEIERRRRAETSLMARDEHVAALHKAETRLLLSGQRFRVAVGAMAGIVYDWRISTGAIYRSDGLSRLLGFSAEEAGADLAWWLERLHPDDRPRFEAQCGKFESGVIEEQAEEYRIKHFDGRWIYVWDRGSLIRDHEGKPVRVIGSAIDITERKYAEERQQILINELNHRVKNTLAMVQSITVQTARNVENPADMAQRLQDRLLALSKAHDQLIRTSWESVDLRELVENELTPYKQRDRCIKIEGPVAKLNAATGVALALVLHELATNAVKYGAFSIASGRLEVSWSIEPGDPPRVRLKWREHEVPAVMIPVSRGFGTRLIERGLAGVGGGSTSLEFRAGGVVCSLDMPLFRQSRRPH</sequence>
<dbReference type="NCBIfam" id="TIGR00229">
    <property type="entry name" value="sensory_box"/>
    <property type="match status" value="1"/>
</dbReference>
<keyword evidence="7" id="KW-0285">Flavoprotein</keyword>
<feature type="domain" description="PAC" evidence="18">
    <location>
        <begin position="425"/>
        <end position="477"/>
    </location>
</feature>
<dbReference type="Proteomes" id="UP001626536">
    <property type="component" value="Chromosome"/>
</dbReference>
<keyword evidence="6" id="KW-0716">Sensory transduction</keyword>
<keyword evidence="12 19" id="KW-0418">Kinase</keyword>
<comment type="catalytic activity">
    <reaction evidence="1">
        <text>ATP + protein L-histidine = ADP + protein N-phospho-L-histidine.</text>
        <dbReference type="EC" id="2.7.13.3"/>
    </reaction>
</comment>
<dbReference type="GO" id="GO:0016301">
    <property type="term" value="F:kinase activity"/>
    <property type="evidence" value="ECO:0007669"/>
    <property type="project" value="UniProtKB-KW"/>
</dbReference>
<evidence type="ECO:0000256" key="7">
    <source>
        <dbReference type="ARBA" id="ARBA00022630"/>
    </source>
</evidence>
<keyword evidence="15" id="KW-0843">Virulence</keyword>
<dbReference type="CDD" id="cd00130">
    <property type="entry name" value="PAS"/>
    <property type="match status" value="1"/>
</dbReference>
<dbReference type="EC" id="2.7.13.3" evidence="2"/>
<keyword evidence="13" id="KW-0067">ATP-binding</keyword>
<dbReference type="EMBL" id="CP136862">
    <property type="protein sequence ID" value="WOJ91309.1"/>
    <property type="molecule type" value="Genomic_DNA"/>
</dbReference>
<dbReference type="Gene3D" id="3.30.565.10">
    <property type="entry name" value="Histidine kinase-like ATPase, C-terminal domain"/>
    <property type="match status" value="1"/>
</dbReference>
<name>A0ABZ0HY27_9HYPH</name>
<evidence type="ECO:0000313" key="20">
    <source>
        <dbReference type="Proteomes" id="UP001626536"/>
    </source>
</evidence>
<dbReference type="InterPro" id="IPR035965">
    <property type="entry name" value="PAS-like_dom_sf"/>
</dbReference>
<dbReference type="PROSITE" id="PS50112">
    <property type="entry name" value="PAS"/>
    <property type="match status" value="1"/>
</dbReference>
<evidence type="ECO:0000256" key="2">
    <source>
        <dbReference type="ARBA" id="ARBA00012438"/>
    </source>
</evidence>
<evidence type="ECO:0000256" key="14">
    <source>
        <dbReference type="ARBA" id="ARBA00022991"/>
    </source>
</evidence>
<dbReference type="Pfam" id="PF07536">
    <property type="entry name" value="HWE_HK"/>
    <property type="match status" value="1"/>
</dbReference>
<dbReference type="Gene3D" id="2.10.70.100">
    <property type="match status" value="1"/>
</dbReference>
<evidence type="ECO:0000256" key="1">
    <source>
        <dbReference type="ARBA" id="ARBA00000085"/>
    </source>
</evidence>
<evidence type="ECO:0000259" key="17">
    <source>
        <dbReference type="PROSITE" id="PS50112"/>
    </source>
</evidence>
<keyword evidence="11" id="KW-0547">Nucleotide-binding</keyword>
<proteinExistence type="predicted"/>
<evidence type="ECO:0000256" key="4">
    <source>
        <dbReference type="ARBA" id="ARBA00022543"/>
    </source>
</evidence>
<dbReference type="CDD" id="cd12915">
    <property type="entry name" value="PDC2_DGC_like"/>
    <property type="match status" value="1"/>
</dbReference>
<dbReference type="RefSeq" id="WP_407340905.1">
    <property type="nucleotide sequence ID" value="NZ_CP136862.1"/>
</dbReference>
<dbReference type="Gene3D" id="3.30.450.20">
    <property type="entry name" value="PAS domain"/>
    <property type="match status" value="3"/>
</dbReference>
<keyword evidence="20" id="KW-1185">Reference proteome</keyword>
<organism evidence="19 20">
    <name type="scientific">Methylocapsa polymorpha</name>
    <dbReference type="NCBI Taxonomy" id="3080828"/>
    <lineage>
        <taxon>Bacteria</taxon>
        <taxon>Pseudomonadati</taxon>
        <taxon>Pseudomonadota</taxon>
        <taxon>Alphaproteobacteria</taxon>
        <taxon>Hyphomicrobiales</taxon>
        <taxon>Beijerinckiaceae</taxon>
        <taxon>Methylocapsa</taxon>
    </lineage>
</organism>
<feature type="domain" description="PAS" evidence="17">
    <location>
        <begin position="349"/>
        <end position="425"/>
    </location>
</feature>
<keyword evidence="5" id="KW-0597">Phosphoprotein</keyword>
<evidence type="ECO:0000256" key="15">
    <source>
        <dbReference type="ARBA" id="ARBA00023026"/>
    </source>
</evidence>
<evidence type="ECO:0000256" key="13">
    <source>
        <dbReference type="ARBA" id="ARBA00022840"/>
    </source>
</evidence>
<evidence type="ECO:0000256" key="9">
    <source>
        <dbReference type="ARBA" id="ARBA00022679"/>
    </source>
</evidence>
<keyword evidence="9" id="KW-0808">Transferase</keyword>
<dbReference type="SMART" id="SM00086">
    <property type="entry name" value="PAC"/>
    <property type="match status" value="1"/>
</dbReference>
<keyword evidence="14" id="KW-0157">Chromophore</keyword>
<dbReference type="PANTHER" id="PTHR41523:SF8">
    <property type="entry name" value="ETHYLENE RESPONSE SENSOR PROTEIN"/>
    <property type="match status" value="1"/>
</dbReference>
<dbReference type="InterPro" id="IPR036890">
    <property type="entry name" value="HATPase_C_sf"/>
</dbReference>
<evidence type="ECO:0000259" key="18">
    <source>
        <dbReference type="PROSITE" id="PS50113"/>
    </source>
</evidence>
<evidence type="ECO:0000256" key="8">
    <source>
        <dbReference type="ARBA" id="ARBA00022643"/>
    </source>
</evidence>
<dbReference type="Pfam" id="PF08447">
    <property type="entry name" value="PAS_3"/>
    <property type="match status" value="1"/>
</dbReference>
<keyword evidence="4" id="KW-0600">Photoreceptor protein</keyword>
<dbReference type="InterPro" id="IPR000700">
    <property type="entry name" value="PAS-assoc_C"/>
</dbReference>